<dbReference type="NCBIfam" id="TIGR04105">
    <property type="entry name" value="FeFe_hydrog_B1"/>
    <property type="match status" value="1"/>
</dbReference>
<evidence type="ECO:0000256" key="1">
    <source>
        <dbReference type="ARBA" id="ARBA00022723"/>
    </source>
</evidence>
<dbReference type="InterPro" id="IPR017896">
    <property type="entry name" value="4Fe4S_Fe-S-bd"/>
</dbReference>
<dbReference type="InterPro" id="IPR017900">
    <property type="entry name" value="4Fe4S_Fe_S_CS"/>
</dbReference>
<evidence type="ECO:0000256" key="2">
    <source>
        <dbReference type="ARBA" id="ARBA00023004"/>
    </source>
</evidence>
<dbReference type="PANTHER" id="PTHR11615">
    <property type="entry name" value="NITRATE, FORMATE, IRON DEHYDROGENASE"/>
    <property type="match status" value="1"/>
</dbReference>
<comment type="caution">
    <text evidence="5">The sequence shown here is derived from an EMBL/GenBank/DDBJ whole genome shotgun (WGS) entry which is preliminary data.</text>
</comment>
<dbReference type="InterPro" id="IPR009016">
    <property type="entry name" value="Fe_hydrogenase"/>
</dbReference>
<dbReference type="RefSeq" id="WP_004573385.1">
    <property type="nucleotide sequence ID" value="NZ_AFGF01000087.1"/>
</dbReference>
<dbReference type="Proteomes" id="UP000003240">
    <property type="component" value="Unassembled WGS sequence"/>
</dbReference>
<dbReference type="InterPro" id="IPR027631">
    <property type="entry name" value="Mono_FeFe_hydrog"/>
</dbReference>
<dbReference type="GO" id="GO:0051536">
    <property type="term" value="F:iron-sulfur cluster binding"/>
    <property type="evidence" value="ECO:0007669"/>
    <property type="project" value="UniProtKB-KW"/>
</dbReference>
<keyword evidence="3" id="KW-0411">Iron-sulfur</keyword>
<keyword evidence="1" id="KW-0479">Metal-binding</keyword>
<proteinExistence type="predicted"/>
<keyword evidence="6" id="KW-1185">Reference proteome</keyword>
<protein>
    <submittedName>
        <fullName evidence="5">Ferredoxin hydrogenase</fullName>
    </submittedName>
</protein>
<accession>F7NJI7</accession>
<dbReference type="Gene3D" id="3.30.70.20">
    <property type="match status" value="2"/>
</dbReference>
<dbReference type="PROSITE" id="PS00198">
    <property type="entry name" value="4FE4S_FER_1"/>
    <property type="match status" value="1"/>
</dbReference>
<dbReference type="Gene3D" id="3.40.950.10">
    <property type="entry name" value="Fe-only Hydrogenase (Larger Subunit), Chain L, domain 3"/>
    <property type="match status" value="1"/>
</dbReference>
<dbReference type="SUPFAM" id="SSF53920">
    <property type="entry name" value="Fe-only hydrogenase"/>
    <property type="match status" value="1"/>
</dbReference>
<evidence type="ECO:0000313" key="5">
    <source>
        <dbReference type="EMBL" id="EGO63817.1"/>
    </source>
</evidence>
<dbReference type="eggNOG" id="COG1142">
    <property type="taxonomic scope" value="Bacteria"/>
</dbReference>
<dbReference type="SUPFAM" id="SSF54862">
    <property type="entry name" value="4Fe-4S ferredoxins"/>
    <property type="match status" value="1"/>
</dbReference>
<dbReference type="EMBL" id="AFGF01000087">
    <property type="protein sequence ID" value="EGO63817.1"/>
    <property type="molecule type" value="Genomic_DNA"/>
</dbReference>
<feature type="domain" description="4Fe-4S ferredoxin-type" evidence="4">
    <location>
        <begin position="149"/>
        <end position="179"/>
    </location>
</feature>
<gene>
    <name evidence="5" type="ORF">ALO_11214</name>
</gene>
<dbReference type="InterPro" id="IPR004108">
    <property type="entry name" value="Fe_hydrogenase_lsu_C"/>
</dbReference>
<reference evidence="5 6" key="1">
    <citation type="journal article" date="2011" name="EMBO J.">
        <title>Structural diversity of bacterial flagellar motors.</title>
        <authorList>
            <person name="Chen S."/>
            <person name="Beeby M."/>
            <person name="Murphy G.E."/>
            <person name="Leadbetter J.R."/>
            <person name="Hendrixson D.R."/>
            <person name="Briegel A."/>
            <person name="Li Z."/>
            <person name="Shi J."/>
            <person name="Tocheva E.I."/>
            <person name="Muller A."/>
            <person name="Dobro M.J."/>
            <person name="Jensen G.J."/>
        </authorList>
    </citation>
    <scope>NUCLEOTIDE SEQUENCE [LARGE SCALE GENOMIC DNA]</scope>
    <source>
        <strain evidence="5 6">DSM 6540</strain>
    </source>
</reference>
<name>F7NJI7_9FIRM</name>
<dbReference type="STRING" id="1009370.ALO_11214"/>
<dbReference type="AlphaFoldDB" id="F7NJI7"/>
<feature type="domain" description="4Fe-4S ferredoxin-type" evidence="4">
    <location>
        <begin position="195"/>
        <end position="224"/>
    </location>
</feature>
<dbReference type="Pfam" id="PF00037">
    <property type="entry name" value="Fer4"/>
    <property type="match status" value="1"/>
</dbReference>
<evidence type="ECO:0000259" key="4">
    <source>
        <dbReference type="PROSITE" id="PS51379"/>
    </source>
</evidence>
<keyword evidence="2" id="KW-0408">Iron</keyword>
<evidence type="ECO:0000313" key="6">
    <source>
        <dbReference type="Proteomes" id="UP000003240"/>
    </source>
</evidence>
<organism evidence="5 6">
    <name type="scientific">Acetonema longum DSM 6540</name>
    <dbReference type="NCBI Taxonomy" id="1009370"/>
    <lineage>
        <taxon>Bacteria</taxon>
        <taxon>Bacillati</taxon>
        <taxon>Bacillota</taxon>
        <taxon>Negativicutes</taxon>
        <taxon>Acetonemataceae</taxon>
        <taxon>Acetonema</taxon>
    </lineage>
</organism>
<dbReference type="PROSITE" id="PS51379">
    <property type="entry name" value="4FE4S_FER_2"/>
    <property type="match status" value="2"/>
</dbReference>
<sequence length="512" mass="55738">MLIYDNKKLIKAGENMPQVTDVVKIHRKILTKTAQYALEGTLKENITGIPKSIVTEDGPRYRCCIHKERAVLNDRIAIALSQPLGTNLQEAAENALSGKSTNMPIMQVLPAACDKCPIDKFIVTDACRNCVAHNCISACAKKAIMVVQNKAYMDKTKCSECGLCKRSCSYGAIIEISRPCERSCNLQAITAGSDRRAVINYEKCVQCGACKAGCPFGAISDRSMLVQVINHLKNGSRVYAVVAPSIVGQFGVKVKTSQVMNALQKIGFHNVLEVAMGADIIALEETKEFLTKAIEQPGFMTTSCCPAFVDMIEKHMPNIKNQVSTTVSPMIAIGKVIKNDDPDAVIVFIGPCIAKKSEIIKHPGIIDYVVSFEELAALFEGANINITEIEERTYESTASHDGNIFARAGGVLSAVLNTAKEMDPGIKILPHRCDGLENCKTALANIRDGKINANFFEGMACEGGCIGGPGSLSDYRITSRLLDNHAEALTVKTSPENKRALEEVNKHLHWHY</sequence>
<evidence type="ECO:0000256" key="3">
    <source>
        <dbReference type="ARBA" id="ARBA00023014"/>
    </source>
</evidence>
<dbReference type="eggNOG" id="COG4624">
    <property type="taxonomic scope" value="Bacteria"/>
</dbReference>
<dbReference type="GO" id="GO:0046872">
    <property type="term" value="F:metal ion binding"/>
    <property type="evidence" value="ECO:0007669"/>
    <property type="project" value="UniProtKB-KW"/>
</dbReference>
<dbReference type="Pfam" id="PF02906">
    <property type="entry name" value="Fe_hyd_lg_C"/>
    <property type="match status" value="1"/>
</dbReference>
<dbReference type="InterPro" id="IPR050340">
    <property type="entry name" value="Cytosolic_Fe-S_CAF"/>
</dbReference>